<keyword evidence="4" id="KW-1185">Reference proteome</keyword>
<keyword evidence="1" id="KW-0378">Hydrolase</keyword>
<gene>
    <name evidence="3" type="ORF">VII00023_18484</name>
</gene>
<dbReference type="Gene3D" id="3.40.50.850">
    <property type="entry name" value="Isochorismatase-like"/>
    <property type="match status" value="1"/>
</dbReference>
<dbReference type="Proteomes" id="UP000004605">
    <property type="component" value="Unassembled WGS sequence"/>
</dbReference>
<dbReference type="PANTHER" id="PTHR43540:SF1">
    <property type="entry name" value="ISOCHORISMATASE HYDROLASE"/>
    <property type="match status" value="1"/>
</dbReference>
<dbReference type="Pfam" id="PF00857">
    <property type="entry name" value="Isochorismatase"/>
    <property type="match status" value="1"/>
</dbReference>
<evidence type="ECO:0000313" key="3">
    <source>
        <dbReference type="EMBL" id="EGU43183.1"/>
    </source>
</evidence>
<proteinExistence type="predicted"/>
<accession>F9S0K5</accession>
<evidence type="ECO:0000256" key="1">
    <source>
        <dbReference type="ARBA" id="ARBA00022801"/>
    </source>
</evidence>
<evidence type="ECO:0000259" key="2">
    <source>
        <dbReference type="Pfam" id="PF00857"/>
    </source>
</evidence>
<dbReference type="AlphaFoldDB" id="F9S0K5"/>
<dbReference type="CDD" id="cd01014">
    <property type="entry name" value="nicotinamidase_related"/>
    <property type="match status" value="1"/>
</dbReference>
<dbReference type="RefSeq" id="WP_006711652.1">
    <property type="nucleotide sequence ID" value="NZ_AFWF01000089.1"/>
</dbReference>
<dbReference type="GO" id="GO:0016787">
    <property type="term" value="F:hydrolase activity"/>
    <property type="evidence" value="ECO:0007669"/>
    <property type="project" value="UniProtKB-KW"/>
</dbReference>
<feature type="domain" description="Isochorismatase-like" evidence="2">
    <location>
        <begin position="4"/>
        <end position="166"/>
    </location>
</feature>
<protein>
    <submittedName>
        <fullName evidence="3">Isochorismatase family protein</fullName>
    </submittedName>
</protein>
<dbReference type="OrthoDB" id="1157330at2"/>
<dbReference type="InterPro" id="IPR050272">
    <property type="entry name" value="Isochorismatase-like_hydrls"/>
</dbReference>
<name>F9S0K5_9VIBR</name>
<evidence type="ECO:0000313" key="4">
    <source>
        <dbReference type="Proteomes" id="UP000004605"/>
    </source>
</evidence>
<dbReference type="SUPFAM" id="SSF52499">
    <property type="entry name" value="Isochorismatase-like hydrolases"/>
    <property type="match status" value="1"/>
</dbReference>
<dbReference type="PANTHER" id="PTHR43540">
    <property type="entry name" value="PEROXYUREIDOACRYLATE/UREIDOACRYLATE AMIDOHYDROLASE-RELATED"/>
    <property type="match status" value="1"/>
</dbReference>
<dbReference type="InterPro" id="IPR036380">
    <property type="entry name" value="Isochorismatase-like_sf"/>
</dbReference>
<reference evidence="3 4" key="1">
    <citation type="journal article" date="2012" name="Int. J. Syst. Evol. Microbiol.">
        <title>Vibrio caribbeanicus sp. nov., isolated from the marine sponge Scleritoderma cyanea.</title>
        <authorList>
            <person name="Hoffmann M."/>
            <person name="Monday S.R."/>
            <person name="Allard M.W."/>
            <person name="Strain E.A."/>
            <person name="Whittaker P."/>
            <person name="Naum M."/>
            <person name="McCarthy P.J."/>
            <person name="Lopez J.V."/>
            <person name="Fischer M."/>
            <person name="Brown E.W."/>
        </authorList>
    </citation>
    <scope>NUCLEOTIDE SEQUENCE [LARGE SCALE GENOMIC DNA]</scope>
    <source>
        <strain evidence="3 4">ATCC 700023</strain>
    </source>
</reference>
<dbReference type="InterPro" id="IPR000868">
    <property type="entry name" value="Isochorismatase-like_dom"/>
</dbReference>
<organism evidence="3 4">
    <name type="scientific">Vibrio ichthyoenteri ATCC 700023</name>
    <dbReference type="NCBI Taxonomy" id="870968"/>
    <lineage>
        <taxon>Bacteria</taxon>
        <taxon>Pseudomonadati</taxon>
        <taxon>Pseudomonadota</taxon>
        <taxon>Gammaproteobacteria</taxon>
        <taxon>Vibrionales</taxon>
        <taxon>Vibrionaceae</taxon>
        <taxon>Vibrio</taxon>
    </lineage>
</organism>
<dbReference type="EMBL" id="AFWF01000089">
    <property type="protein sequence ID" value="EGU43183.1"/>
    <property type="molecule type" value="Genomic_DNA"/>
</dbReference>
<comment type="caution">
    <text evidence="3">The sequence shown here is derived from an EMBL/GenBank/DDBJ whole genome shotgun (WGS) entry which is preliminary data.</text>
</comment>
<sequence>MTKTALIIIDIQNDYFEGGAMPLHNPQAASHQAAKLIKHFRAQNKPVIHVQHLAASEALGFMLEGTKGQEIHPSVVPVAPEKVIIKHYPNSFAKTELESVLQALEVTEIIVAGMMTHMCVSSTVRASLEYGLQATVVHDACASCDLTILGQTIDADNVHVTALAEIANIAKISSCEEVLAHAFDNEA</sequence>